<keyword evidence="1" id="KW-0812">Transmembrane</keyword>
<accession>A0A0E9SZ32</accession>
<evidence type="ECO:0000256" key="1">
    <source>
        <dbReference type="SAM" id="Phobius"/>
    </source>
</evidence>
<feature type="transmembrane region" description="Helical" evidence="1">
    <location>
        <begin position="17"/>
        <end position="34"/>
    </location>
</feature>
<reference evidence="2" key="2">
    <citation type="journal article" date="2015" name="Fish Shellfish Immunol.">
        <title>Early steps in the European eel (Anguilla anguilla)-Vibrio vulnificus interaction in the gills: Role of the RtxA13 toxin.</title>
        <authorList>
            <person name="Callol A."/>
            <person name="Pajuelo D."/>
            <person name="Ebbesson L."/>
            <person name="Teles M."/>
            <person name="MacKenzie S."/>
            <person name="Amaro C."/>
        </authorList>
    </citation>
    <scope>NUCLEOTIDE SEQUENCE</scope>
</reference>
<evidence type="ECO:0000313" key="2">
    <source>
        <dbReference type="EMBL" id="JAH45748.1"/>
    </source>
</evidence>
<keyword evidence="1" id="KW-1133">Transmembrane helix</keyword>
<proteinExistence type="predicted"/>
<reference evidence="2" key="1">
    <citation type="submission" date="2014-11" db="EMBL/GenBank/DDBJ databases">
        <authorList>
            <person name="Amaro Gonzalez C."/>
        </authorList>
    </citation>
    <scope>NUCLEOTIDE SEQUENCE</scope>
</reference>
<protein>
    <submittedName>
        <fullName evidence="2">Uncharacterized protein</fullName>
    </submittedName>
</protein>
<sequence>MLCGAVAYFWYSLPTSWNYNVCSSVLFLLSYLFIKC</sequence>
<organism evidence="2">
    <name type="scientific">Anguilla anguilla</name>
    <name type="common">European freshwater eel</name>
    <name type="synonym">Muraena anguilla</name>
    <dbReference type="NCBI Taxonomy" id="7936"/>
    <lineage>
        <taxon>Eukaryota</taxon>
        <taxon>Metazoa</taxon>
        <taxon>Chordata</taxon>
        <taxon>Craniata</taxon>
        <taxon>Vertebrata</taxon>
        <taxon>Euteleostomi</taxon>
        <taxon>Actinopterygii</taxon>
        <taxon>Neopterygii</taxon>
        <taxon>Teleostei</taxon>
        <taxon>Anguilliformes</taxon>
        <taxon>Anguillidae</taxon>
        <taxon>Anguilla</taxon>
    </lineage>
</organism>
<name>A0A0E9SZ32_ANGAN</name>
<dbReference type="EMBL" id="GBXM01062829">
    <property type="protein sequence ID" value="JAH45748.1"/>
    <property type="molecule type" value="Transcribed_RNA"/>
</dbReference>
<keyword evidence="1" id="KW-0472">Membrane</keyword>
<dbReference type="AlphaFoldDB" id="A0A0E9SZ32"/>